<evidence type="ECO:0000256" key="2">
    <source>
        <dbReference type="ARBA" id="ARBA00012934"/>
    </source>
</evidence>
<evidence type="ECO:0000256" key="1">
    <source>
        <dbReference type="ARBA" id="ARBA00004897"/>
    </source>
</evidence>
<gene>
    <name evidence="5" type="ORF">ACFSCY_08775</name>
</gene>
<dbReference type="Pfam" id="PF00547">
    <property type="entry name" value="Urease_gamma"/>
    <property type="match status" value="1"/>
</dbReference>
<dbReference type="EMBL" id="JBHUCP010000005">
    <property type="protein sequence ID" value="MFD1529535.1"/>
    <property type="molecule type" value="Genomic_DNA"/>
</dbReference>
<name>A0ABW4FGY7_9PSEU</name>
<comment type="catalytic activity">
    <reaction evidence="4">
        <text>urea + 2 H2O + H(+) = hydrogencarbonate + 2 NH4(+)</text>
        <dbReference type="Rhea" id="RHEA:20557"/>
        <dbReference type="ChEBI" id="CHEBI:15377"/>
        <dbReference type="ChEBI" id="CHEBI:15378"/>
        <dbReference type="ChEBI" id="CHEBI:16199"/>
        <dbReference type="ChEBI" id="CHEBI:17544"/>
        <dbReference type="ChEBI" id="CHEBI:28938"/>
        <dbReference type="EC" id="3.5.1.5"/>
    </reaction>
</comment>
<comment type="pathway">
    <text evidence="1">Nitrogen metabolism; urea degradation; CO(2) and NH(3) from urea (urease route): step 1/1.</text>
</comment>
<comment type="caution">
    <text evidence="5">The sequence shown here is derived from an EMBL/GenBank/DDBJ whole genome shotgun (WGS) entry which is preliminary data.</text>
</comment>
<evidence type="ECO:0000313" key="6">
    <source>
        <dbReference type="Proteomes" id="UP001597145"/>
    </source>
</evidence>
<dbReference type="InterPro" id="IPR002026">
    <property type="entry name" value="Urease_gamma/gamma-beta_su"/>
</dbReference>
<dbReference type="EC" id="3.5.1.5" evidence="2"/>
<keyword evidence="6" id="KW-1185">Reference proteome</keyword>
<evidence type="ECO:0000256" key="3">
    <source>
        <dbReference type="ARBA" id="ARBA00022801"/>
    </source>
</evidence>
<organism evidence="5 6">
    <name type="scientific">Pseudonocardia aurantiaca</name>
    <dbReference type="NCBI Taxonomy" id="75290"/>
    <lineage>
        <taxon>Bacteria</taxon>
        <taxon>Bacillati</taxon>
        <taxon>Actinomycetota</taxon>
        <taxon>Actinomycetes</taxon>
        <taxon>Pseudonocardiales</taxon>
        <taxon>Pseudonocardiaceae</taxon>
        <taxon>Pseudonocardia</taxon>
    </lineage>
</organism>
<dbReference type="Gene3D" id="3.30.280.10">
    <property type="entry name" value="Urease, gamma-like subunit"/>
    <property type="match status" value="1"/>
</dbReference>
<dbReference type="PANTHER" id="PTHR33569:SF1">
    <property type="entry name" value="UREASE"/>
    <property type="match status" value="1"/>
</dbReference>
<evidence type="ECO:0000313" key="5">
    <source>
        <dbReference type="EMBL" id="MFD1529535.1"/>
    </source>
</evidence>
<reference evidence="6" key="1">
    <citation type="journal article" date="2019" name="Int. J. Syst. Evol. Microbiol.">
        <title>The Global Catalogue of Microorganisms (GCM) 10K type strain sequencing project: providing services to taxonomists for standard genome sequencing and annotation.</title>
        <authorList>
            <consortium name="The Broad Institute Genomics Platform"/>
            <consortium name="The Broad Institute Genome Sequencing Center for Infectious Disease"/>
            <person name="Wu L."/>
            <person name="Ma J."/>
        </authorList>
    </citation>
    <scope>NUCLEOTIDE SEQUENCE [LARGE SCALE GENOMIC DNA]</scope>
    <source>
        <strain evidence="6">JCM 12165</strain>
    </source>
</reference>
<dbReference type="InterPro" id="IPR036461">
    <property type="entry name" value="Urease_betasu_sf"/>
</dbReference>
<dbReference type="InterPro" id="IPR002019">
    <property type="entry name" value="Urease_beta-like"/>
</dbReference>
<dbReference type="Pfam" id="PF00699">
    <property type="entry name" value="Urease_beta"/>
    <property type="match status" value="1"/>
</dbReference>
<dbReference type="PANTHER" id="PTHR33569">
    <property type="entry name" value="UREASE"/>
    <property type="match status" value="1"/>
</dbReference>
<dbReference type="InterPro" id="IPR036463">
    <property type="entry name" value="Urease_gamma_sf"/>
</dbReference>
<protein>
    <recommendedName>
        <fullName evidence="2">urease</fullName>
        <ecNumber evidence="2">3.5.1.5</ecNumber>
    </recommendedName>
</protein>
<proteinExistence type="predicted"/>
<dbReference type="SUPFAM" id="SSF51278">
    <property type="entry name" value="Urease, beta-subunit"/>
    <property type="match status" value="1"/>
</dbReference>
<accession>A0ABW4FGY7</accession>
<evidence type="ECO:0000256" key="4">
    <source>
        <dbReference type="ARBA" id="ARBA00047778"/>
    </source>
</evidence>
<keyword evidence="3 5" id="KW-0378">Hydrolase</keyword>
<dbReference type="GO" id="GO:0009039">
    <property type="term" value="F:urease activity"/>
    <property type="evidence" value="ECO:0007669"/>
    <property type="project" value="UniProtKB-EC"/>
</dbReference>
<dbReference type="RefSeq" id="WP_343984195.1">
    <property type="nucleotide sequence ID" value="NZ_BAAAJG010000020.1"/>
</dbReference>
<dbReference type="Proteomes" id="UP001597145">
    <property type="component" value="Unassembled WGS sequence"/>
</dbReference>
<dbReference type="SUPFAM" id="SSF54111">
    <property type="entry name" value="Urease, gamma-subunit"/>
    <property type="match status" value="1"/>
</dbReference>
<sequence>MHLTPREHERLLLAAGADLARRRLARGARLGAPDAVALVCDEICELAWDGLPYADVVARAREVVRPDQLVDGVPAAVPALQVEALFPHGSVLVHVDAPFGPPSADGPGAIRSADGQVDLAPGRERARAVLRNTGPLPVWVSSHVPLDRLNPALRVELEAAGRYRLDVPAGTALRVDAGAEREVAVVRLGGGA</sequence>
<dbReference type="Gene3D" id="2.10.150.10">
    <property type="entry name" value="Urease, beta subunit"/>
    <property type="match status" value="1"/>
</dbReference>
<dbReference type="InterPro" id="IPR050069">
    <property type="entry name" value="Urease_subunit"/>
</dbReference>